<dbReference type="InterPro" id="IPR029021">
    <property type="entry name" value="Prot-tyrosine_phosphatase-like"/>
</dbReference>
<feature type="compositionally biased region" description="Acidic residues" evidence="1">
    <location>
        <begin position="358"/>
        <end position="368"/>
    </location>
</feature>
<accession>A0A6J3LRC7</accession>
<evidence type="ECO:0000256" key="2">
    <source>
        <dbReference type="SAM" id="Phobius"/>
    </source>
</evidence>
<dbReference type="GO" id="GO:0006370">
    <property type="term" value="P:7-methylguanosine mRNA capping"/>
    <property type="evidence" value="ECO:0007669"/>
    <property type="project" value="TreeGrafter"/>
</dbReference>
<dbReference type="Gene3D" id="3.40.50.1820">
    <property type="entry name" value="alpha/beta hydrolase"/>
    <property type="match status" value="1"/>
</dbReference>
<organism evidence="5">
    <name type="scientific">Dissoconium aciculare CBS 342.82</name>
    <dbReference type="NCBI Taxonomy" id="1314786"/>
    <lineage>
        <taxon>Eukaryota</taxon>
        <taxon>Fungi</taxon>
        <taxon>Dikarya</taxon>
        <taxon>Ascomycota</taxon>
        <taxon>Pezizomycotina</taxon>
        <taxon>Dothideomycetes</taxon>
        <taxon>Dothideomycetidae</taxon>
        <taxon>Mycosphaerellales</taxon>
        <taxon>Dissoconiaceae</taxon>
        <taxon>Dissoconium</taxon>
    </lineage>
</organism>
<dbReference type="GeneID" id="54364952"/>
<keyword evidence="4" id="KW-1185">Reference proteome</keyword>
<dbReference type="Gene3D" id="3.90.190.10">
    <property type="entry name" value="Protein tyrosine phosphatase superfamily"/>
    <property type="match status" value="1"/>
</dbReference>
<evidence type="ECO:0000313" key="5">
    <source>
        <dbReference type="RefSeq" id="XP_033455214.1"/>
    </source>
</evidence>
<dbReference type="InterPro" id="IPR000387">
    <property type="entry name" value="Tyr_Pase_dom"/>
</dbReference>
<dbReference type="PROSITE" id="PS00383">
    <property type="entry name" value="TYR_PHOSPHATASE_1"/>
    <property type="match status" value="1"/>
</dbReference>
<keyword evidence="2" id="KW-0472">Membrane</keyword>
<dbReference type="GO" id="GO:0004484">
    <property type="term" value="F:mRNA guanylyltransferase activity"/>
    <property type="evidence" value="ECO:0007669"/>
    <property type="project" value="TreeGrafter"/>
</dbReference>
<dbReference type="InterPro" id="IPR029058">
    <property type="entry name" value="AB_hydrolase_fold"/>
</dbReference>
<dbReference type="InterPro" id="IPR000073">
    <property type="entry name" value="AB_hydrolase_1"/>
</dbReference>
<proteinExistence type="predicted"/>
<feature type="region of interest" description="Disordered" evidence="1">
    <location>
        <begin position="343"/>
        <end position="374"/>
    </location>
</feature>
<gene>
    <name evidence="5" type="ORF">K489DRAFT_405223</name>
</gene>
<feature type="domain" description="Tyrosine specific protein phosphatases" evidence="3">
    <location>
        <begin position="568"/>
        <end position="633"/>
    </location>
</feature>
<reference evidence="5" key="3">
    <citation type="submission" date="2025-08" db="UniProtKB">
        <authorList>
            <consortium name="RefSeq"/>
        </authorList>
    </citation>
    <scope>IDENTIFICATION</scope>
    <source>
        <strain evidence="5">CBS 342.82</strain>
    </source>
</reference>
<protein>
    <recommendedName>
        <fullName evidence="3">Tyrosine specific protein phosphatases domain-containing protein</fullName>
    </recommendedName>
</protein>
<dbReference type="Proteomes" id="UP000504637">
    <property type="component" value="Unplaced"/>
</dbReference>
<feature type="compositionally biased region" description="Polar residues" evidence="1">
    <location>
        <begin position="344"/>
        <end position="353"/>
    </location>
</feature>
<dbReference type="AlphaFoldDB" id="A0A6J3LRC7"/>
<dbReference type="PROSITE" id="PS50056">
    <property type="entry name" value="TYR_PHOSPHATASE_2"/>
    <property type="match status" value="1"/>
</dbReference>
<sequence>MTSKIATSFTSQMQAWLRTESSRWTLFSVIVGLLIADVSYIWLTKFKLSKARLDDVSAVSTDPGLLKKSSRYESYTTPSGHVYPRIRTFYNEHPHAKKLPANLPLLVFMHGLGGSIAQFAPLLTTLVNTAPCLAIDLPGCGLSAFKPNTLDAYTTKSFAELLYVAIDRFRNKDVDQKVVLIGHSMGCSISALLASSSSPLAHLCSEHILGMIAICPRSSPLSPHDLSSIHRLNRIPSWLFDMMRMIDRRGGLDSVSVARVVGKDADLMTKRLQLQYNLQSKTPVFQKFCLGMHLMETRTAASGEKSLLSERVWSGIKVPLYLVAAESDKLAPPKNVEQIAEWLTDSQGSSTRPKQAAGDEDIAPDDEQPQNGSVQPLAVAGDVQIAHEQLAEFHLDQPSLANSTDMQNENTSTKHSFTLKTTIFPAPASHGLLYDAADVRILSGLIENFAGKHLDPRLSPGWQLQFLTTSGKWDVKNLAKWQSIIPCSDPIAGVFRAMKTMREVDPEHCPARFVEKFGASVLPDGVAMVLDISHESPVYDKTGLERAGVEYHKFPTVSKLPPTAAEVEQFLSLVDGLRQAPCMQPSEDGSRRPTIGVHCHYGFNRTGFFIVSYLVERLGYKLDDAVAEFAQKKAPGIKHEYFVNELYVRYAVKMDRRGTIVG</sequence>
<dbReference type="PANTHER" id="PTHR10367:SF25">
    <property type="entry name" value="DUAL SPECIFICITY PHOSPHATASE CATALYTIC DOMAIN PROTEIN (AFU_ORTHOLOGUE AFUA_1G03540)"/>
    <property type="match status" value="1"/>
</dbReference>
<feature type="transmembrane region" description="Helical" evidence="2">
    <location>
        <begin position="24"/>
        <end position="43"/>
    </location>
</feature>
<dbReference type="Pfam" id="PF00561">
    <property type="entry name" value="Abhydrolase_1"/>
    <property type="match status" value="1"/>
</dbReference>
<evidence type="ECO:0000313" key="4">
    <source>
        <dbReference type="Proteomes" id="UP000504637"/>
    </source>
</evidence>
<dbReference type="OrthoDB" id="428974at2759"/>
<evidence type="ECO:0000259" key="3">
    <source>
        <dbReference type="PROSITE" id="PS50056"/>
    </source>
</evidence>
<dbReference type="InterPro" id="IPR051029">
    <property type="entry name" value="mRNA_Capping_Enz/RNA_Phosphat"/>
</dbReference>
<keyword evidence="2" id="KW-0812">Transmembrane</keyword>
<reference evidence="5" key="2">
    <citation type="submission" date="2020-04" db="EMBL/GenBank/DDBJ databases">
        <authorList>
            <consortium name="NCBI Genome Project"/>
        </authorList>
    </citation>
    <scope>NUCLEOTIDE SEQUENCE</scope>
    <source>
        <strain evidence="5">CBS 342.82</strain>
    </source>
</reference>
<reference evidence="5" key="1">
    <citation type="submission" date="2020-01" db="EMBL/GenBank/DDBJ databases">
        <authorList>
            <consortium name="DOE Joint Genome Institute"/>
            <person name="Haridas S."/>
            <person name="Albert R."/>
            <person name="Binder M."/>
            <person name="Bloem J."/>
            <person name="Labutti K."/>
            <person name="Salamov A."/>
            <person name="Andreopoulos B."/>
            <person name="Baker S.E."/>
            <person name="Barry K."/>
            <person name="Bills G."/>
            <person name="Bluhm B.H."/>
            <person name="Cannon C."/>
            <person name="Castanera R."/>
            <person name="Culley D.E."/>
            <person name="Daum C."/>
            <person name="Ezra D."/>
            <person name="Gonzalez J.B."/>
            <person name="Henrissat B."/>
            <person name="Kuo A."/>
            <person name="Liang C."/>
            <person name="Lipzen A."/>
            <person name="Lutzoni F."/>
            <person name="Magnuson J."/>
            <person name="Mondo S."/>
            <person name="Nolan M."/>
            <person name="Ohm R."/>
            <person name="Pangilinan J."/>
            <person name="Park H.-J."/>
            <person name="Ramirez L."/>
            <person name="Alfaro M."/>
            <person name="Sun H."/>
            <person name="Tritt A."/>
            <person name="Yoshinaga Y."/>
            <person name="Zwiers L.-H."/>
            <person name="Turgeon B.G."/>
            <person name="Goodwin S.B."/>
            <person name="Spatafora J.W."/>
            <person name="Crous P.W."/>
            <person name="Grigoriev I.V."/>
        </authorList>
    </citation>
    <scope>NUCLEOTIDE SEQUENCE</scope>
    <source>
        <strain evidence="5">CBS 342.82</strain>
    </source>
</reference>
<dbReference type="RefSeq" id="XP_033455214.1">
    <property type="nucleotide sequence ID" value="XM_033607152.1"/>
</dbReference>
<dbReference type="FunFam" id="3.90.190.10:FF:000090">
    <property type="entry name" value="Dual specificity phosphatase catalytic domain protein"/>
    <property type="match status" value="1"/>
</dbReference>
<dbReference type="SUPFAM" id="SSF53474">
    <property type="entry name" value="alpha/beta-Hydrolases"/>
    <property type="match status" value="1"/>
</dbReference>
<dbReference type="PANTHER" id="PTHR10367">
    <property type="entry name" value="MRNA-CAPPING ENZYME"/>
    <property type="match status" value="1"/>
</dbReference>
<evidence type="ECO:0000256" key="1">
    <source>
        <dbReference type="SAM" id="MobiDB-lite"/>
    </source>
</evidence>
<keyword evidence="2" id="KW-1133">Transmembrane helix</keyword>
<dbReference type="SUPFAM" id="SSF52799">
    <property type="entry name" value="(Phosphotyrosine protein) phosphatases II"/>
    <property type="match status" value="1"/>
</dbReference>
<dbReference type="InterPro" id="IPR016130">
    <property type="entry name" value="Tyr_Pase_AS"/>
</dbReference>
<name>A0A6J3LRC7_9PEZI</name>